<keyword evidence="3" id="KW-1185">Reference proteome</keyword>
<protein>
    <submittedName>
        <fullName evidence="2">Uncharacterized protein</fullName>
    </submittedName>
</protein>
<feature type="transmembrane region" description="Helical" evidence="1">
    <location>
        <begin position="67"/>
        <end position="89"/>
    </location>
</feature>
<gene>
    <name evidence="2" type="ORF">KI659_10920</name>
</gene>
<dbReference type="RefSeq" id="WP_213945382.1">
    <property type="nucleotide sequence ID" value="NZ_JAHBGI010000002.1"/>
</dbReference>
<organism evidence="2 3">
    <name type="scientific">Litoribacter ruber</name>
    <dbReference type="NCBI Taxonomy" id="702568"/>
    <lineage>
        <taxon>Bacteria</taxon>
        <taxon>Pseudomonadati</taxon>
        <taxon>Bacteroidota</taxon>
        <taxon>Cytophagia</taxon>
        <taxon>Cytophagales</taxon>
        <taxon>Cyclobacteriaceae</taxon>
        <taxon>Litoribacter</taxon>
    </lineage>
</organism>
<sequence>MKRHNLRIKIIFAVAIIILAIPLFAMQFTEEVVWTISDFVAAAALLAITGFGIEGTLRKIQNTTQRLTICGLIFLAFLLVWAELAVGLIS</sequence>
<feature type="transmembrane region" description="Helical" evidence="1">
    <location>
        <begin position="32"/>
        <end position="55"/>
    </location>
</feature>
<keyword evidence="1" id="KW-0812">Transmembrane</keyword>
<comment type="caution">
    <text evidence="2">The sequence shown here is derived from an EMBL/GenBank/DDBJ whole genome shotgun (WGS) entry which is preliminary data.</text>
</comment>
<evidence type="ECO:0000256" key="1">
    <source>
        <dbReference type="SAM" id="Phobius"/>
    </source>
</evidence>
<dbReference type="EMBL" id="JAHCMY010000005">
    <property type="protein sequence ID" value="MBS9524527.1"/>
    <property type="molecule type" value="Genomic_DNA"/>
</dbReference>
<proteinExistence type="predicted"/>
<keyword evidence="1" id="KW-1133">Transmembrane helix</keyword>
<keyword evidence="1" id="KW-0472">Membrane</keyword>
<name>A0AAP2G1P6_9BACT</name>
<dbReference type="Proteomes" id="UP001319104">
    <property type="component" value="Unassembled WGS sequence"/>
</dbReference>
<feature type="transmembrane region" description="Helical" evidence="1">
    <location>
        <begin position="7"/>
        <end position="26"/>
    </location>
</feature>
<reference evidence="2 3" key="1">
    <citation type="submission" date="2021-05" db="EMBL/GenBank/DDBJ databases">
        <authorList>
            <person name="Zhang Z.D."/>
            <person name="Osman G."/>
        </authorList>
    </citation>
    <scope>NUCLEOTIDE SEQUENCE [LARGE SCALE GENOMIC DNA]</scope>
    <source>
        <strain evidence="2 3">KCTC 32217</strain>
    </source>
</reference>
<accession>A0AAP2G1P6</accession>
<evidence type="ECO:0000313" key="2">
    <source>
        <dbReference type="EMBL" id="MBS9524527.1"/>
    </source>
</evidence>
<evidence type="ECO:0000313" key="3">
    <source>
        <dbReference type="Proteomes" id="UP001319104"/>
    </source>
</evidence>
<dbReference type="AlphaFoldDB" id="A0AAP2G1P6"/>